<dbReference type="EMBL" id="LR792683">
    <property type="protein sequence ID" value="CAB3396360.1"/>
    <property type="molecule type" value="Genomic_DNA"/>
</dbReference>
<dbReference type="PANTHER" id="PTHR36111">
    <property type="entry name" value="INNER MEMBRANE PROTEIN-RELATED"/>
    <property type="match status" value="1"/>
</dbReference>
<sequence length="233" mass="24641">MNVAAIIIGTLLGLLFHGIPERIRTLMQQGIGLAVMVMGISMTVNNVNGPGHEYDFLIVIVSLVVGGALGEWLNIEGFLERAGRSAEKKWTWLRGRGQTGQAFLTATLVFCVGAMSILGGLQSGLEDRHDILFTKSLLDGVSSILFTSTMGPGVVLAALPVFVYQGAIALLAGWLHQWLQPPILSMINAAGGLMILGIGVNLLRITAIRVGNLLPALLVAALIRAILILVLGA</sequence>
<feature type="transmembrane region" description="Helical" evidence="1">
    <location>
        <begin position="54"/>
        <end position="75"/>
    </location>
</feature>
<keyword evidence="1" id="KW-0812">Transmembrane</keyword>
<evidence type="ECO:0000313" key="3">
    <source>
        <dbReference type="Proteomes" id="UP000502196"/>
    </source>
</evidence>
<feature type="transmembrane region" description="Helical" evidence="1">
    <location>
        <begin position="102"/>
        <end position="121"/>
    </location>
</feature>
<proteinExistence type="predicted"/>
<dbReference type="PANTHER" id="PTHR36111:SF2">
    <property type="entry name" value="INNER MEMBRANE PROTEIN"/>
    <property type="match status" value="1"/>
</dbReference>
<dbReference type="InterPro" id="IPR007563">
    <property type="entry name" value="DUF554"/>
</dbReference>
<dbReference type="AlphaFoldDB" id="A0A6F9EIF7"/>
<protein>
    <recommendedName>
        <fullName evidence="4">DUF554 domain-containing protein</fullName>
    </recommendedName>
</protein>
<evidence type="ECO:0008006" key="4">
    <source>
        <dbReference type="Google" id="ProtNLM"/>
    </source>
</evidence>
<gene>
    <name evidence="2" type="ORF">COOX1_3606</name>
</gene>
<evidence type="ECO:0000313" key="2">
    <source>
        <dbReference type="EMBL" id="CAB3396360.1"/>
    </source>
</evidence>
<evidence type="ECO:0000256" key="1">
    <source>
        <dbReference type="SAM" id="Phobius"/>
    </source>
</evidence>
<reference evidence="2 3" key="1">
    <citation type="submission" date="2020-04" db="EMBL/GenBank/DDBJ databases">
        <authorList>
            <person name="Hogendoorn C."/>
        </authorList>
    </citation>
    <scope>NUCLEOTIDE SEQUENCE [LARGE SCALE GENOMIC DNA]</scope>
    <source>
        <strain evidence="2">COOX1</strain>
    </source>
</reference>
<dbReference type="RefSeq" id="WP_269153041.1">
    <property type="nucleotide sequence ID" value="NZ_CP047971.1"/>
</dbReference>
<feature type="transmembrane region" description="Helical" evidence="1">
    <location>
        <begin position="183"/>
        <end position="203"/>
    </location>
</feature>
<feature type="transmembrane region" description="Helical" evidence="1">
    <location>
        <begin position="210"/>
        <end position="231"/>
    </location>
</feature>
<name>A0A6F9EIF7_9BACL</name>
<dbReference type="Pfam" id="PF04474">
    <property type="entry name" value="DUF554"/>
    <property type="match status" value="1"/>
</dbReference>
<organism evidence="2 3">
    <name type="scientific">Kyrpidia spormannii</name>
    <dbReference type="NCBI Taxonomy" id="2055160"/>
    <lineage>
        <taxon>Bacteria</taxon>
        <taxon>Bacillati</taxon>
        <taxon>Bacillota</taxon>
        <taxon>Bacilli</taxon>
        <taxon>Bacillales</taxon>
        <taxon>Alicyclobacillaceae</taxon>
        <taxon>Kyrpidia</taxon>
    </lineage>
</organism>
<keyword evidence="1" id="KW-0472">Membrane</keyword>
<accession>A0A6F9EIF7</accession>
<feature type="transmembrane region" description="Helical" evidence="1">
    <location>
        <begin position="28"/>
        <end position="47"/>
    </location>
</feature>
<feature type="transmembrane region" description="Helical" evidence="1">
    <location>
        <begin position="141"/>
        <end position="163"/>
    </location>
</feature>
<keyword evidence="1" id="KW-1133">Transmembrane helix</keyword>
<dbReference type="Proteomes" id="UP000502196">
    <property type="component" value="Chromosome"/>
</dbReference>